<sequence length="200" mass="20964">MASPLLSEAAATAEGMSTLEVEFEVLGMKCGSCVSKVERAVRGLDLSELIDVRVNLLSESASVSLRAPKDGDLDALAENIRQAIVAKGLQATVTKMPERQPQTISNILQLEVLGMSCGSCVAAVERALRAMDVVEDVSVNLLAESASVRLKVSAKEAVDRVLEAVEDIGFQASVKSRGEAPSGPAEEEEAIILAVANAAE</sequence>
<comment type="caution">
    <text evidence="4">The sequence shown here is derived from an EMBL/GenBank/DDBJ whole genome shotgun (WGS) entry which is preliminary data.</text>
</comment>
<dbReference type="PANTHER" id="PTHR46594">
    <property type="entry name" value="P-TYPE CATION-TRANSPORTING ATPASE"/>
    <property type="match status" value="1"/>
</dbReference>
<dbReference type="InterPro" id="IPR017969">
    <property type="entry name" value="Heavy-metal-associated_CS"/>
</dbReference>
<dbReference type="CDD" id="cd00371">
    <property type="entry name" value="HMA"/>
    <property type="match status" value="2"/>
</dbReference>
<name>A0A812M5S1_SYMPI</name>
<dbReference type="AlphaFoldDB" id="A0A812M5S1"/>
<dbReference type="GO" id="GO:0005507">
    <property type="term" value="F:copper ion binding"/>
    <property type="evidence" value="ECO:0007669"/>
    <property type="project" value="InterPro"/>
</dbReference>
<dbReference type="PROSITE" id="PS50846">
    <property type="entry name" value="HMA_2"/>
    <property type="match status" value="2"/>
</dbReference>
<organism evidence="4 5">
    <name type="scientific">Symbiodinium pilosum</name>
    <name type="common">Dinoflagellate</name>
    <dbReference type="NCBI Taxonomy" id="2952"/>
    <lineage>
        <taxon>Eukaryota</taxon>
        <taxon>Sar</taxon>
        <taxon>Alveolata</taxon>
        <taxon>Dinophyceae</taxon>
        <taxon>Suessiales</taxon>
        <taxon>Symbiodiniaceae</taxon>
        <taxon>Symbiodinium</taxon>
    </lineage>
</organism>
<evidence type="ECO:0000256" key="2">
    <source>
        <dbReference type="ARBA" id="ARBA00023008"/>
    </source>
</evidence>
<dbReference type="Pfam" id="PF00403">
    <property type="entry name" value="HMA"/>
    <property type="match status" value="2"/>
</dbReference>
<accession>A0A812M5S1</accession>
<dbReference type="PANTHER" id="PTHR46594:SF4">
    <property type="entry name" value="P-TYPE CATION-TRANSPORTING ATPASE"/>
    <property type="match status" value="1"/>
</dbReference>
<keyword evidence="2" id="KW-0186">Copper</keyword>
<reference evidence="4" key="1">
    <citation type="submission" date="2021-02" db="EMBL/GenBank/DDBJ databases">
        <authorList>
            <person name="Dougan E. K."/>
            <person name="Rhodes N."/>
            <person name="Thang M."/>
            <person name="Chan C."/>
        </authorList>
    </citation>
    <scope>NUCLEOTIDE SEQUENCE</scope>
</reference>
<dbReference type="EMBL" id="CAJNIZ010006558">
    <property type="protein sequence ID" value="CAE7251035.1"/>
    <property type="molecule type" value="Genomic_DNA"/>
</dbReference>
<dbReference type="PROSITE" id="PS01047">
    <property type="entry name" value="HMA_1"/>
    <property type="match status" value="2"/>
</dbReference>
<dbReference type="FunFam" id="3.30.70.100:FF:000001">
    <property type="entry name" value="ATPase copper transporting beta"/>
    <property type="match status" value="1"/>
</dbReference>
<feature type="non-terminal residue" evidence="4">
    <location>
        <position position="200"/>
    </location>
</feature>
<keyword evidence="1" id="KW-0479">Metal-binding</keyword>
<proteinExistence type="predicted"/>
<evidence type="ECO:0000313" key="5">
    <source>
        <dbReference type="Proteomes" id="UP000649617"/>
    </source>
</evidence>
<gene>
    <name evidence="4" type="primary">HMA5</name>
    <name evidence="4" type="ORF">SPIL2461_LOCUS4849</name>
</gene>
<evidence type="ECO:0000313" key="4">
    <source>
        <dbReference type="EMBL" id="CAE7251035.1"/>
    </source>
</evidence>
<dbReference type="Gene3D" id="3.30.70.100">
    <property type="match status" value="2"/>
</dbReference>
<keyword evidence="5" id="KW-1185">Reference proteome</keyword>
<dbReference type="InterPro" id="IPR006121">
    <property type="entry name" value="HMA_dom"/>
</dbReference>
<dbReference type="Proteomes" id="UP000649617">
    <property type="component" value="Unassembled WGS sequence"/>
</dbReference>
<dbReference type="InterPro" id="IPR036163">
    <property type="entry name" value="HMA_dom_sf"/>
</dbReference>
<protein>
    <submittedName>
        <fullName evidence="4">HMA5 protein</fullName>
    </submittedName>
</protein>
<dbReference type="OrthoDB" id="347742at2759"/>
<feature type="domain" description="HMA" evidence="3">
    <location>
        <begin position="19"/>
        <end position="92"/>
    </location>
</feature>
<dbReference type="SUPFAM" id="SSF55008">
    <property type="entry name" value="HMA, heavy metal-associated domain"/>
    <property type="match status" value="2"/>
</dbReference>
<feature type="domain" description="HMA" evidence="3">
    <location>
        <begin position="106"/>
        <end position="173"/>
    </location>
</feature>
<dbReference type="NCBIfam" id="TIGR00003">
    <property type="entry name" value="copper ion binding protein"/>
    <property type="match status" value="1"/>
</dbReference>
<dbReference type="InterPro" id="IPR006122">
    <property type="entry name" value="HMA_Cu_ion-bd"/>
</dbReference>
<evidence type="ECO:0000256" key="1">
    <source>
        <dbReference type="ARBA" id="ARBA00022723"/>
    </source>
</evidence>
<evidence type="ECO:0000259" key="3">
    <source>
        <dbReference type="PROSITE" id="PS50846"/>
    </source>
</evidence>